<evidence type="ECO:0000256" key="3">
    <source>
        <dbReference type="ARBA" id="ARBA00022989"/>
    </source>
</evidence>
<dbReference type="Gene3D" id="3.40.50.150">
    <property type="entry name" value="Vaccinia Virus protein VP39"/>
    <property type="match status" value="1"/>
</dbReference>
<comment type="subcellular location">
    <subcellularLocation>
        <location evidence="1">Membrane</location>
        <topology evidence="1">Multi-pass membrane protein</topology>
    </subcellularLocation>
</comment>
<accession>A0A8H7A7D8</accession>
<keyword evidence="4 5" id="KW-0472">Membrane</keyword>
<evidence type="ECO:0000256" key="5">
    <source>
        <dbReference type="SAM" id="Phobius"/>
    </source>
</evidence>
<protein>
    <recommendedName>
        <fullName evidence="8">Methyltransferase domain-containing protein</fullName>
    </recommendedName>
</protein>
<evidence type="ECO:0000256" key="4">
    <source>
        <dbReference type="ARBA" id="ARBA00023136"/>
    </source>
</evidence>
<proteinExistence type="predicted"/>
<gene>
    <name evidence="6" type="ORF">GJ744_002994</name>
</gene>
<dbReference type="AlphaFoldDB" id="A0A8H7A7D8"/>
<dbReference type="EMBL" id="JAACFV010000156">
    <property type="protein sequence ID" value="KAF7503913.1"/>
    <property type="molecule type" value="Genomic_DNA"/>
</dbReference>
<evidence type="ECO:0008006" key="8">
    <source>
        <dbReference type="Google" id="ProtNLM"/>
    </source>
</evidence>
<keyword evidence="3 5" id="KW-1133">Transmembrane helix</keyword>
<organism evidence="6 7">
    <name type="scientific">Endocarpon pusillum</name>
    <dbReference type="NCBI Taxonomy" id="364733"/>
    <lineage>
        <taxon>Eukaryota</taxon>
        <taxon>Fungi</taxon>
        <taxon>Dikarya</taxon>
        <taxon>Ascomycota</taxon>
        <taxon>Pezizomycotina</taxon>
        <taxon>Eurotiomycetes</taxon>
        <taxon>Chaetothyriomycetidae</taxon>
        <taxon>Verrucariales</taxon>
        <taxon>Verrucariaceae</taxon>
        <taxon>Endocarpon</taxon>
    </lineage>
</organism>
<comment type="caution">
    <text evidence="6">The sequence shown here is derived from an EMBL/GenBank/DDBJ whole genome shotgun (WGS) entry which is preliminary data.</text>
</comment>
<dbReference type="OrthoDB" id="5339271at2759"/>
<dbReference type="GO" id="GO:0022857">
    <property type="term" value="F:transmembrane transporter activity"/>
    <property type="evidence" value="ECO:0007669"/>
    <property type="project" value="TreeGrafter"/>
</dbReference>
<feature type="transmembrane region" description="Helical" evidence="5">
    <location>
        <begin position="21"/>
        <end position="39"/>
    </location>
</feature>
<dbReference type="PANTHER" id="PTHR23501">
    <property type="entry name" value="MAJOR FACILITATOR SUPERFAMILY"/>
    <property type="match status" value="1"/>
</dbReference>
<reference evidence="6" key="1">
    <citation type="submission" date="2020-02" db="EMBL/GenBank/DDBJ databases">
        <authorList>
            <person name="Palmer J.M."/>
        </authorList>
    </citation>
    <scope>NUCLEOTIDE SEQUENCE</scope>
    <source>
        <strain evidence="6">EPUS1.4</strain>
        <tissue evidence="6">Thallus</tissue>
    </source>
</reference>
<feature type="transmembrane region" description="Helical" evidence="5">
    <location>
        <begin position="45"/>
        <end position="66"/>
    </location>
</feature>
<dbReference type="InterPro" id="IPR029063">
    <property type="entry name" value="SAM-dependent_MTases_sf"/>
</dbReference>
<dbReference type="SUPFAM" id="SSF53335">
    <property type="entry name" value="S-adenosyl-L-methionine-dependent methyltransferases"/>
    <property type="match status" value="1"/>
</dbReference>
<sequence>MVPYQRYRPLGTSAVKSGINTIPMVLALVISAILSGGIITATGRYVPWMFVSTILMSVGSGLTITFDKQTAAKAEENYVDFYDVHVAKFWKPRPDSGIQLIWEALQTLLSSKSREGPLTVVDMGTGTGRIIKSLFQNARAKGMKTLDAKSYGIDPGLVILQRAKETLEADQELVQIAPVEWVSTDALGLTTDSPEVKGVTDFMFFAGGGFNHLLSAGEQLGFLREVAKALRTDSPNATAMIVFLGESIPFDDGQDSEL</sequence>
<name>A0A8H7A7D8_9EURO</name>
<evidence type="ECO:0000313" key="7">
    <source>
        <dbReference type="Proteomes" id="UP000606974"/>
    </source>
</evidence>
<keyword evidence="7" id="KW-1185">Reference proteome</keyword>
<evidence type="ECO:0000256" key="1">
    <source>
        <dbReference type="ARBA" id="ARBA00004141"/>
    </source>
</evidence>
<evidence type="ECO:0000256" key="2">
    <source>
        <dbReference type="ARBA" id="ARBA00022692"/>
    </source>
</evidence>
<evidence type="ECO:0000313" key="6">
    <source>
        <dbReference type="EMBL" id="KAF7503913.1"/>
    </source>
</evidence>
<dbReference type="Proteomes" id="UP000606974">
    <property type="component" value="Unassembled WGS sequence"/>
</dbReference>
<dbReference type="PANTHER" id="PTHR23501:SF199">
    <property type="entry name" value="MFS EFFLUX TRANSPORTER INPD-RELATED"/>
    <property type="match status" value="1"/>
</dbReference>
<dbReference type="GO" id="GO:0005886">
    <property type="term" value="C:plasma membrane"/>
    <property type="evidence" value="ECO:0007669"/>
    <property type="project" value="TreeGrafter"/>
</dbReference>
<keyword evidence="2 5" id="KW-0812">Transmembrane</keyword>